<dbReference type="Proteomes" id="UP001228044">
    <property type="component" value="Unassembled WGS sequence"/>
</dbReference>
<proteinExistence type="predicted"/>
<name>A0ABT8DLQ6_9BURK</name>
<dbReference type="InterPro" id="IPR027275">
    <property type="entry name" value="PRC-brl_dom"/>
</dbReference>
<feature type="domain" description="PRC-barrel" evidence="1">
    <location>
        <begin position="9"/>
        <end position="81"/>
    </location>
</feature>
<dbReference type="Pfam" id="PF05239">
    <property type="entry name" value="PRC"/>
    <property type="match status" value="1"/>
</dbReference>
<dbReference type="SUPFAM" id="SSF50346">
    <property type="entry name" value="PRC-barrel domain"/>
    <property type="match status" value="1"/>
</dbReference>
<evidence type="ECO:0000313" key="3">
    <source>
        <dbReference type="Proteomes" id="UP001228044"/>
    </source>
</evidence>
<dbReference type="InterPro" id="IPR011033">
    <property type="entry name" value="PRC_barrel-like_sf"/>
</dbReference>
<organism evidence="2 3">
    <name type="scientific">Roseateles violae</name>
    <dbReference type="NCBI Taxonomy" id="3058042"/>
    <lineage>
        <taxon>Bacteria</taxon>
        <taxon>Pseudomonadati</taxon>
        <taxon>Pseudomonadota</taxon>
        <taxon>Betaproteobacteria</taxon>
        <taxon>Burkholderiales</taxon>
        <taxon>Sphaerotilaceae</taxon>
        <taxon>Roseateles</taxon>
    </lineage>
</organism>
<keyword evidence="3" id="KW-1185">Reference proteome</keyword>
<dbReference type="RefSeq" id="WP_290357650.1">
    <property type="nucleotide sequence ID" value="NZ_JAUHHC010000001.1"/>
</dbReference>
<evidence type="ECO:0000313" key="2">
    <source>
        <dbReference type="EMBL" id="MDN3919346.1"/>
    </source>
</evidence>
<dbReference type="PANTHER" id="PTHR36505:SF1">
    <property type="entry name" value="BLR1072 PROTEIN"/>
    <property type="match status" value="1"/>
</dbReference>
<dbReference type="Gene3D" id="2.30.30.240">
    <property type="entry name" value="PRC-barrel domain"/>
    <property type="match status" value="1"/>
</dbReference>
<dbReference type="EMBL" id="JAUHHC010000001">
    <property type="protein sequence ID" value="MDN3919346.1"/>
    <property type="molecule type" value="Genomic_DNA"/>
</dbReference>
<comment type="caution">
    <text evidence="2">The sequence shown here is derived from an EMBL/GenBank/DDBJ whole genome shotgun (WGS) entry which is preliminary data.</text>
</comment>
<accession>A0ABT8DLQ6</accession>
<gene>
    <name evidence="2" type="ORF">QWJ38_03525</name>
</gene>
<protein>
    <submittedName>
        <fullName evidence="2">PRC-barrel domain-containing protein</fullName>
    </submittedName>
</protein>
<evidence type="ECO:0000259" key="1">
    <source>
        <dbReference type="Pfam" id="PF05239"/>
    </source>
</evidence>
<sequence>MSNPCISSDKVEGTNVYNGNGDKLGSIDNLVIDKRSGQVRYAALEFGGFLGMGTDRYPIPWSMLKYDTNLDGYVVPLTESQLEKAPRYAEDERPEYGEDYGRKVYDYYGVAWL</sequence>
<dbReference type="PANTHER" id="PTHR36505">
    <property type="entry name" value="BLR1072 PROTEIN"/>
    <property type="match status" value="1"/>
</dbReference>
<reference evidence="2 3" key="1">
    <citation type="submission" date="2023-06" db="EMBL/GenBank/DDBJ databases">
        <title>Pelomonas sp. PFR6 16S ribosomal RNA gene Genome sequencing and assembly.</title>
        <authorList>
            <person name="Woo H."/>
        </authorList>
    </citation>
    <scope>NUCLEOTIDE SEQUENCE [LARGE SCALE GENOMIC DNA]</scope>
    <source>
        <strain evidence="2 3">PFR6</strain>
    </source>
</reference>